<reference evidence="7 8" key="1">
    <citation type="submission" date="2022-07" db="EMBL/GenBank/DDBJ databases">
        <title>Mucilaginibacter sp. JC4.</title>
        <authorList>
            <person name="Le V."/>
            <person name="Ko S.-R."/>
            <person name="Ahn C.-Y."/>
            <person name="Oh H.-M."/>
        </authorList>
    </citation>
    <scope>NUCLEOTIDE SEQUENCE [LARGE SCALE GENOMIC DNA]</scope>
    <source>
        <strain evidence="7 8">JC4</strain>
    </source>
</reference>
<dbReference type="InterPro" id="IPR023296">
    <property type="entry name" value="Glyco_hydro_beta-prop_sf"/>
</dbReference>
<dbReference type="PANTHER" id="PTHR43817">
    <property type="entry name" value="GLYCOSYL HYDROLASE"/>
    <property type="match status" value="1"/>
</dbReference>
<dbReference type="PROSITE" id="PS51257">
    <property type="entry name" value="PROKAR_LIPOPROTEIN"/>
    <property type="match status" value="1"/>
</dbReference>
<dbReference type="Pfam" id="PF04616">
    <property type="entry name" value="Glyco_hydro_43"/>
    <property type="match status" value="1"/>
</dbReference>
<feature type="signal peptide" evidence="6">
    <location>
        <begin position="1"/>
        <end position="20"/>
    </location>
</feature>
<comment type="similarity">
    <text evidence="1 5">Belongs to the glycosyl hydrolase 43 family.</text>
</comment>
<dbReference type="SUPFAM" id="SSF75005">
    <property type="entry name" value="Arabinanase/levansucrase/invertase"/>
    <property type="match status" value="1"/>
</dbReference>
<evidence type="ECO:0000256" key="2">
    <source>
        <dbReference type="ARBA" id="ARBA00022729"/>
    </source>
</evidence>
<dbReference type="GO" id="GO:0016787">
    <property type="term" value="F:hydrolase activity"/>
    <property type="evidence" value="ECO:0007669"/>
    <property type="project" value="UniProtKB-KW"/>
</dbReference>
<dbReference type="Gene3D" id="2.115.10.20">
    <property type="entry name" value="Glycosyl hydrolase domain, family 43"/>
    <property type="match status" value="1"/>
</dbReference>
<dbReference type="InterPro" id="IPR016828">
    <property type="entry name" value="Alpha-L-arabinofuranosidase"/>
</dbReference>
<dbReference type="PIRSF" id="PIRSF025414">
    <property type="entry name" value="Alpha-L-arabinofuranosidase"/>
    <property type="match status" value="1"/>
</dbReference>
<evidence type="ECO:0000256" key="6">
    <source>
        <dbReference type="SAM" id="SignalP"/>
    </source>
</evidence>
<dbReference type="RefSeq" id="WP_256537942.1">
    <property type="nucleotide sequence ID" value="NZ_JANHOH010000001.1"/>
</dbReference>
<name>A0ABT1SZJ0_9SPHI</name>
<organism evidence="7 8">
    <name type="scientific">Mucilaginibacter aquariorum</name>
    <dbReference type="NCBI Taxonomy" id="2967225"/>
    <lineage>
        <taxon>Bacteria</taxon>
        <taxon>Pseudomonadati</taxon>
        <taxon>Bacteroidota</taxon>
        <taxon>Sphingobacteriia</taxon>
        <taxon>Sphingobacteriales</taxon>
        <taxon>Sphingobacteriaceae</taxon>
        <taxon>Mucilaginibacter</taxon>
    </lineage>
</organism>
<keyword evidence="3 5" id="KW-0378">Hydrolase</keyword>
<comment type="caution">
    <text evidence="7">The sequence shown here is derived from an EMBL/GenBank/DDBJ whole genome shotgun (WGS) entry which is preliminary data.</text>
</comment>
<dbReference type="EMBL" id="JANHOH010000001">
    <property type="protein sequence ID" value="MCQ6957749.1"/>
    <property type="molecule type" value="Genomic_DNA"/>
</dbReference>
<sequence length="347" mass="39299">MKYLLLFFCFVNITLSCSYAQEPGSGTFTNPVLPGGPDPWVIYHDGFYYYTNSTGNRLEIWKTKTMPGLTTAPHKTIWKPPVNTPYSKNIWAPELHFLQGKWYMYFAADDGKNANHRLYVLENPSRDPLEGEWTFKGQLGDETNKWAIDASVFENRGQLYMIWSGWEGDTNGQQNIYIAKMRDPFTIIGDRVKLSGPEFEWEKFGDLNNADNPSHVNVNEGPEILKHENQLFLIYSASGCWTDHYALGMLTAKFPADLMDPKSWKKSPQPVFQTSKENSVYAPGHNSFFKSPDGKEDWIIYHANPAPGCGCGNKRSPRMQKFTWKKDGSPDFGVPVKNGTPLAVPAG</sequence>
<gene>
    <name evidence="7" type="ORF">NPE20_07270</name>
</gene>
<evidence type="ECO:0000313" key="7">
    <source>
        <dbReference type="EMBL" id="MCQ6957749.1"/>
    </source>
</evidence>
<evidence type="ECO:0000313" key="8">
    <source>
        <dbReference type="Proteomes" id="UP001204376"/>
    </source>
</evidence>
<evidence type="ECO:0000256" key="4">
    <source>
        <dbReference type="ARBA" id="ARBA00023295"/>
    </source>
</evidence>
<keyword evidence="2 6" id="KW-0732">Signal</keyword>
<proteinExistence type="inferred from homology"/>
<dbReference type="PANTHER" id="PTHR43817:SF1">
    <property type="entry name" value="HYDROLASE, FAMILY 43, PUTATIVE (AFU_ORTHOLOGUE AFUA_3G01660)-RELATED"/>
    <property type="match status" value="1"/>
</dbReference>
<feature type="chain" id="PRO_5047411076" evidence="6">
    <location>
        <begin position="21"/>
        <end position="347"/>
    </location>
</feature>
<keyword evidence="8" id="KW-1185">Reference proteome</keyword>
<dbReference type="Proteomes" id="UP001204376">
    <property type="component" value="Unassembled WGS sequence"/>
</dbReference>
<keyword evidence="4 5" id="KW-0326">Glycosidase</keyword>
<accession>A0ABT1SZJ0</accession>
<evidence type="ECO:0000256" key="5">
    <source>
        <dbReference type="RuleBase" id="RU361187"/>
    </source>
</evidence>
<protein>
    <submittedName>
        <fullName evidence="7">Glycoside hydrolase family 43 protein</fullName>
    </submittedName>
</protein>
<evidence type="ECO:0000256" key="3">
    <source>
        <dbReference type="ARBA" id="ARBA00022801"/>
    </source>
</evidence>
<dbReference type="InterPro" id="IPR006710">
    <property type="entry name" value="Glyco_hydro_43"/>
</dbReference>
<dbReference type="CDD" id="cd18820">
    <property type="entry name" value="GH43_LbAraf43-like"/>
    <property type="match status" value="1"/>
</dbReference>
<evidence type="ECO:0000256" key="1">
    <source>
        <dbReference type="ARBA" id="ARBA00009865"/>
    </source>
</evidence>